<keyword evidence="2" id="KW-1185">Reference proteome</keyword>
<comment type="caution">
    <text evidence="1">The sequence shown here is derived from an EMBL/GenBank/DDBJ whole genome shotgun (WGS) entry which is preliminary data.</text>
</comment>
<sequence length="82" mass="9487">MRPKMRMRSRTDQRARRRADYVARYHFLLQVSAGQCLVPARGCNESSLSFNRTILWPTDSRISGPSVDTVLKAYFKSPFGNY</sequence>
<reference evidence="1 2" key="1">
    <citation type="journal article" date="2021" name="J. Hered.">
        <title>A chromosome-level genome assembly of the parasitoid wasp, Cotesia glomerata (Hymenoptera: Braconidae).</title>
        <authorList>
            <person name="Pinto B.J."/>
            <person name="Weis J.J."/>
            <person name="Gamble T."/>
            <person name="Ode P.J."/>
            <person name="Paul R."/>
            <person name="Zaspel J.M."/>
        </authorList>
    </citation>
    <scope>NUCLEOTIDE SEQUENCE [LARGE SCALE GENOMIC DNA]</scope>
    <source>
        <strain evidence="1">CgM1</strain>
    </source>
</reference>
<evidence type="ECO:0000313" key="2">
    <source>
        <dbReference type="Proteomes" id="UP000826195"/>
    </source>
</evidence>
<gene>
    <name evidence="1" type="ORF">KQX54_003446</name>
</gene>
<protein>
    <submittedName>
        <fullName evidence="1">Uncharacterized protein</fullName>
    </submittedName>
</protein>
<dbReference type="Proteomes" id="UP000826195">
    <property type="component" value="Unassembled WGS sequence"/>
</dbReference>
<accession>A0AAV7I582</accession>
<dbReference type="AlphaFoldDB" id="A0AAV7I582"/>
<name>A0AAV7I582_COTGL</name>
<proteinExistence type="predicted"/>
<evidence type="ECO:0000313" key="1">
    <source>
        <dbReference type="EMBL" id="KAH0553681.1"/>
    </source>
</evidence>
<dbReference type="EMBL" id="JAHXZJ010001119">
    <property type="protein sequence ID" value="KAH0553681.1"/>
    <property type="molecule type" value="Genomic_DNA"/>
</dbReference>
<organism evidence="1 2">
    <name type="scientific">Cotesia glomerata</name>
    <name type="common">Lepidopteran parasitic wasp</name>
    <name type="synonym">Apanteles glomeratus</name>
    <dbReference type="NCBI Taxonomy" id="32391"/>
    <lineage>
        <taxon>Eukaryota</taxon>
        <taxon>Metazoa</taxon>
        <taxon>Ecdysozoa</taxon>
        <taxon>Arthropoda</taxon>
        <taxon>Hexapoda</taxon>
        <taxon>Insecta</taxon>
        <taxon>Pterygota</taxon>
        <taxon>Neoptera</taxon>
        <taxon>Endopterygota</taxon>
        <taxon>Hymenoptera</taxon>
        <taxon>Apocrita</taxon>
        <taxon>Ichneumonoidea</taxon>
        <taxon>Braconidae</taxon>
        <taxon>Microgastrinae</taxon>
        <taxon>Cotesia</taxon>
    </lineage>
</organism>